<evidence type="ECO:0000256" key="1">
    <source>
        <dbReference type="ARBA" id="ARBA00022729"/>
    </source>
</evidence>
<evidence type="ECO:0000313" key="6">
    <source>
        <dbReference type="EMBL" id="MFD1813459.1"/>
    </source>
</evidence>
<feature type="transmembrane region" description="Helical" evidence="4">
    <location>
        <begin position="21"/>
        <end position="43"/>
    </location>
</feature>
<keyword evidence="4" id="KW-0812">Transmembrane</keyword>
<feature type="region of interest" description="Disordered" evidence="3">
    <location>
        <begin position="86"/>
        <end position="107"/>
    </location>
</feature>
<keyword evidence="7" id="KW-1185">Reference proteome</keyword>
<protein>
    <recommendedName>
        <fullName evidence="5">Low molecular weight antigen MTB12-like C-terminal domain-containing protein</fullName>
    </recommendedName>
</protein>
<evidence type="ECO:0000256" key="2">
    <source>
        <dbReference type="ARBA" id="ARBA00093774"/>
    </source>
</evidence>
<keyword evidence="1" id="KW-0732">Signal</keyword>
<keyword evidence="4" id="KW-0472">Membrane</keyword>
<evidence type="ECO:0000256" key="4">
    <source>
        <dbReference type="SAM" id="Phobius"/>
    </source>
</evidence>
<proteinExistence type="inferred from homology"/>
<name>A0ABW4P584_9NOCA</name>
<dbReference type="RefSeq" id="WP_378485915.1">
    <property type="nucleotide sequence ID" value="NZ_JBHUFB010000010.1"/>
</dbReference>
<dbReference type="Proteomes" id="UP001597286">
    <property type="component" value="Unassembled WGS sequence"/>
</dbReference>
<evidence type="ECO:0000256" key="3">
    <source>
        <dbReference type="SAM" id="MobiDB-lite"/>
    </source>
</evidence>
<gene>
    <name evidence="6" type="ORF">ACFSJG_14650</name>
</gene>
<keyword evidence="4" id="KW-1133">Transmembrane helix</keyword>
<accession>A0ABW4P584</accession>
<dbReference type="InterPro" id="IPR058644">
    <property type="entry name" value="Mtb12-like_C"/>
</dbReference>
<sequence length="257" mass="25752">MTATPPSETTVRPASKSRRTAALPWIAAASVVTCLAAVVTAGASVTIAVESRQDGPITDDDSSNAMILAALQALAADRGTVVPGAAPDPADPGIAPIPAAAPGTTTPAPRVLDTTSMPSVAVPAPAPEAAAAPAQPPAPTADQLTAVLHSAVDPSRPLDVRAQNVERGGEATAVLTQIGERAATMLRVVQPTIVDPVAVDGDTASGLLQVTFAGAAGPQTPLRLAFRYLDGTWVLSARSVCDIASFNGFACPPGYAN</sequence>
<organism evidence="6 7">
    <name type="scientific">Rhodococcus gannanensis</name>
    <dbReference type="NCBI Taxonomy" id="1960308"/>
    <lineage>
        <taxon>Bacteria</taxon>
        <taxon>Bacillati</taxon>
        <taxon>Actinomycetota</taxon>
        <taxon>Actinomycetes</taxon>
        <taxon>Mycobacteriales</taxon>
        <taxon>Nocardiaceae</taxon>
        <taxon>Rhodococcus</taxon>
    </lineage>
</organism>
<comment type="similarity">
    <text evidence="2">Belongs to the MTB12 family.</text>
</comment>
<evidence type="ECO:0000259" key="5">
    <source>
        <dbReference type="Pfam" id="PF26580"/>
    </source>
</evidence>
<evidence type="ECO:0000313" key="7">
    <source>
        <dbReference type="Proteomes" id="UP001597286"/>
    </source>
</evidence>
<dbReference type="EMBL" id="JBHUFB010000010">
    <property type="protein sequence ID" value="MFD1813459.1"/>
    <property type="molecule type" value="Genomic_DNA"/>
</dbReference>
<reference evidence="7" key="1">
    <citation type="journal article" date="2019" name="Int. J. Syst. Evol. Microbiol.">
        <title>The Global Catalogue of Microorganisms (GCM) 10K type strain sequencing project: providing services to taxonomists for standard genome sequencing and annotation.</title>
        <authorList>
            <consortium name="The Broad Institute Genomics Platform"/>
            <consortium name="The Broad Institute Genome Sequencing Center for Infectious Disease"/>
            <person name="Wu L."/>
            <person name="Ma J."/>
        </authorList>
    </citation>
    <scope>NUCLEOTIDE SEQUENCE [LARGE SCALE GENOMIC DNA]</scope>
    <source>
        <strain evidence="7">DT72</strain>
    </source>
</reference>
<comment type="caution">
    <text evidence="6">The sequence shown here is derived from an EMBL/GenBank/DDBJ whole genome shotgun (WGS) entry which is preliminary data.</text>
</comment>
<dbReference type="Pfam" id="PF26580">
    <property type="entry name" value="Mtb12_C"/>
    <property type="match status" value="1"/>
</dbReference>
<feature type="domain" description="Low molecular weight antigen MTB12-like C-terminal" evidence="5">
    <location>
        <begin position="137"/>
        <end position="250"/>
    </location>
</feature>